<comment type="caution">
    <text evidence="1">The sequence shown here is derived from an EMBL/GenBank/DDBJ whole genome shotgun (WGS) entry which is preliminary data.</text>
</comment>
<organism evidence="1 2">
    <name type="scientific">Lates japonicus</name>
    <name type="common">Japanese lates</name>
    <dbReference type="NCBI Taxonomy" id="270547"/>
    <lineage>
        <taxon>Eukaryota</taxon>
        <taxon>Metazoa</taxon>
        <taxon>Chordata</taxon>
        <taxon>Craniata</taxon>
        <taxon>Vertebrata</taxon>
        <taxon>Euteleostomi</taxon>
        <taxon>Actinopterygii</taxon>
        <taxon>Neopterygii</taxon>
        <taxon>Teleostei</taxon>
        <taxon>Neoteleostei</taxon>
        <taxon>Acanthomorphata</taxon>
        <taxon>Carangaria</taxon>
        <taxon>Carangaria incertae sedis</taxon>
        <taxon>Centropomidae</taxon>
        <taxon>Lates</taxon>
    </lineage>
</organism>
<dbReference type="SUPFAM" id="SSF48576">
    <property type="entry name" value="Terpenoid synthases"/>
    <property type="match status" value="1"/>
</dbReference>
<dbReference type="Gene3D" id="1.10.600.10">
    <property type="entry name" value="Farnesyl Diphosphate Synthase"/>
    <property type="match status" value="1"/>
</dbReference>
<evidence type="ECO:0000313" key="2">
    <source>
        <dbReference type="Proteomes" id="UP001279410"/>
    </source>
</evidence>
<reference evidence="1" key="1">
    <citation type="submission" date="2022-08" db="EMBL/GenBank/DDBJ databases">
        <title>Genome sequencing of akame (Lates japonicus).</title>
        <authorList>
            <person name="Hashiguchi Y."/>
            <person name="Takahashi H."/>
        </authorList>
    </citation>
    <scope>NUCLEOTIDE SEQUENCE</scope>
    <source>
        <strain evidence="1">Kochi</strain>
    </source>
</reference>
<dbReference type="InterPro" id="IPR008949">
    <property type="entry name" value="Isoprenoid_synthase_dom_sf"/>
</dbReference>
<sequence length="98" mass="11504">MRYCKRRTARFARFSAKEYGSVDRLVSRPTHRSKDSCKFEAMDGDAEAASERILLEPYKYLLQLPGKQVRTKLAQAFNHWLNVPEDKLQVRNRPFRAS</sequence>
<dbReference type="AlphaFoldDB" id="A0AAD3ML44"/>
<dbReference type="EMBL" id="BRZM01000023">
    <property type="protein sequence ID" value="GLD56155.1"/>
    <property type="molecule type" value="Genomic_DNA"/>
</dbReference>
<dbReference type="Proteomes" id="UP001279410">
    <property type="component" value="Unassembled WGS sequence"/>
</dbReference>
<protein>
    <submittedName>
        <fullName evidence="1">Geranylgeranyl pyrophosphate synthase isoform X1</fullName>
    </submittedName>
</protein>
<keyword evidence="2" id="KW-1185">Reference proteome</keyword>
<evidence type="ECO:0000313" key="1">
    <source>
        <dbReference type="EMBL" id="GLD56155.1"/>
    </source>
</evidence>
<gene>
    <name evidence="1" type="ORF">AKAME5_000854200</name>
</gene>
<accession>A0AAD3ML44</accession>
<proteinExistence type="predicted"/>
<name>A0AAD3ML44_LATJO</name>